<dbReference type="AlphaFoldDB" id="H5UN96"/>
<evidence type="ECO:0000256" key="1">
    <source>
        <dbReference type="SAM" id="MobiDB-lite"/>
    </source>
</evidence>
<dbReference type="EMBL" id="BAFE01000007">
    <property type="protein sequence ID" value="GAB47204.1"/>
    <property type="molecule type" value="Genomic_DNA"/>
</dbReference>
<evidence type="ECO:0008006" key="4">
    <source>
        <dbReference type="Google" id="ProtNLM"/>
    </source>
</evidence>
<evidence type="ECO:0000313" key="2">
    <source>
        <dbReference type="EMBL" id="GAB47204.1"/>
    </source>
</evidence>
<dbReference type="Proteomes" id="UP000004367">
    <property type="component" value="Unassembled WGS sequence"/>
</dbReference>
<dbReference type="SUPFAM" id="SSF46689">
    <property type="entry name" value="Homeodomain-like"/>
    <property type="match status" value="1"/>
</dbReference>
<accession>H5UN96</accession>
<comment type="caution">
    <text evidence="2">The sequence shown here is derived from an EMBL/GenBank/DDBJ whole genome shotgun (WGS) entry which is preliminary data.</text>
</comment>
<name>H5UN96_9MICO</name>
<reference evidence="2 3" key="1">
    <citation type="submission" date="2012-02" db="EMBL/GenBank/DDBJ databases">
        <title>Whole genome shotgun sequence of Mobilicoccus pelagius NBRC 104925.</title>
        <authorList>
            <person name="Yoshida Y."/>
            <person name="Hosoyama A."/>
            <person name="Tsuchikane K."/>
            <person name="Katsumata H."/>
            <person name="Yamazaki S."/>
            <person name="Fujita N."/>
        </authorList>
    </citation>
    <scope>NUCLEOTIDE SEQUENCE [LARGE SCALE GENOMIC DNA]</scope>
    <source>
        <strain evidence="2 3">NBRC 104925</strain>
    </source>
</reference>
<feature type="region of interest" description="Disordered" evidence="1">
    <location>
        <begin position="1"/>
        <end position="34"/>
    </location>
</feature>
<protein>
    <recommendedName>
        <fullName evidence="4">Transposase</fullName>
    </recommendedName>
</protein>
<sequence length="285" mass="30597">MTEQDGVFPGPGKAGKSPKRGRPPKYSQEQRDAAVRLAEEFGHAEAGRRTGIPPRTVEYWTRQAGVRVAESPSAERTAVARTLAAERRAELQRVAVEELEAPLRAALGDVTRRLDLRRALTEGIADAPEEDLEAVMDPKTMAVRAEVETGDLGRLLRKVRLLELGAGMSTADAVRALSTLLRDRALVGQAQAAGEGACPACGRSGEAGGDVLFVERYALTEPGQAARLLRTDRVEGGATVPLWAGSRVVDAAGRQVTHEGRPLRDPRLSEDGTVVVDAEIVEEDR</sequence>
<organism evidence="2 3">
    <name type="scientific">Mobilicoccus pelagius NBRC 104925</name>
    <dbReference type="NCBI Taxonomy" id="1089455"/>
    <lineage>
        <taxon>Bacteria</taxon>
        <taxon>Bacillati</taxon>
        <taxon>Actinomycetota</taxon>
        <taxon>Actinomycetes</taxon>
        <taxon>Micrococcales</taxon>
        <taxon>Dermatophilaceae</taxon>
        <taxon>Mobilicoccus</taxon>
    </lineage>
</organism>
<keyword evidence="3" id="KW-1185">Reference proteome</keyword>
<gene>
    <name evidence="2" type="ORF">MOPEL_007_00210</name>
</gene>
<dbReference type="STRING" id="1089455.MOPEL_007_00210"/>
<evidence type="ECO:0000313" key="3">
    <source>
        <dbReference type="Proteomes" id="UP000004367"/>
    </source>
</evidence>
<proteinExistence type="predicted"/>
<dbReference type="InterPro" id="IPR009057">
    <property type="entry name" value="Homeodomain-like_sf"/>
</dbReference>